<dbReference type="EMBL" id="MDJD01000047">
    <property type="protein sequence ID" value="OEK07595.1"/>
    <property type="molecule type" value="Genomic_DNA"/>
</dbReference>
<organism evidence="3 4">
    <name type="scientific">Flavivirga aquatica</name>
    <dbReference type="NCBI Taxonomy" id="1849968"/>
    <lineage>
        <taxon>Bacteria</taxon>
        <taxon>Pseudomonadati</taxon>
        <taxon>Bacteroidota</taxon>
        <taxon>Flavobacteriia</taxon>
        <taxon>Flavobacteriales</taxon>
        <taxon>Flavobacteriaceae</taxon>
        <taxon>Flavivirga</taxon>
    </lineage>
</organism>
<name>A0A1E5T884_9FLAO</name>
<dbReference type="AlphaFoldDB" id="A0A1E5T884"/>
<dbReference type="Pfam" id="PF13202">
    <property type="entry name" value="EF-hand_5"/>
    <property type="match status" value="2"/>
</dbReference>
<evidence type="ECO:0000256" key="1">
    <source>
        <dbReference type="SAM" id="MobiDB-lite"/>
    </source>
</evidence>
<accession>A0A1E5T884</accession>
<protein>
    <recommendedName>
        <fullName evidence="2">EF-hand domain-containing protein</fullName>
    </recommendedName>
</protein>
<reference evidence="3 4" key="1">
    <citation type="submission" date="2016-05" db="EMBL/GenBank/DDBJ databases">
        <title>Draft Genome Sequence of Algibacter sp. Strain SK-16 Isolated from the Surface Water of Aburatsubo Inlet.</title>
        <authorList>
            <person name="Wong S.-K."/>
            <person name="Yoshizawa S."/>
            <person name="Nakajima Y."/>
            <person name="Ogura Y."/>
            <person name="Tetsuya H."/>
            <person name="Hamasaki K."/>
        </authorList>
    </citation>
    <scope>NUCLEOTIDE SEQUENCE [LARGE SCALE GENOMIC DNA]</scope>
    <source>
        <strain evidence="3 4">SK-16</strain>
    </source>
</reference>
<dbReference type="OrthoDB" id="1145220at2"/>
<dbReference type="InterPro" id="IPR011992">
    <property type="entry name" value="EF-hand-dom_pair"/>
</dbReference>
<feature type="domain" description="EF-hand" evidence="2">
    <location>
        <begin position="53"/>
        <end position="88"/>
    </location>
</feature>
<dbReference type="InterPro" id="IPR002048">
    <property type="entry name" value="EF_hand_dom"/>
</dbReference>
<feature type="region of interest" description="Disordered" evidence="1">
    <location>
        <begin position="73"/>
        <end position="92"/>
    </location>
</feature>
<dbReference type="InterPro" id="IPR018247">
    <property type="entry name" value="EF_Hand_1_Ca_BS"/>
</dbReference>
<dbReference type="Gene3D" id="1.10.238.10">
    <property type="entry name" value="EF-hand"/>
    <property type="match status" value="2"/>
</dbReference>
<dbReference type="GO" id="GO:0005509">
    <property type="term" value="F:calcium ion binding"/>
    <property type="evidence" value="ECO:0007669"/>
    <property type="project" value="InterPro"/>
</dbReference>
<evidence type="ECO:0000313" key="3">
    <source>
        <dbReference type="EMBL" id="OEK07595.1"/>
    </source>
</evidence>
<dbReference type="SUPFAM" id="SSF47473">
    <property type="entry name" value="EF-hand"/>
    <property type="match status" value="1"/>
</dbReference>
<evidence type="ECO:0000313" key="4">
    <source>
        <dbReference type="Proteomes" id="UP000095713"/>
    </source>
</evidence>
<comment type="caution">
    <text evidence="3">The sequence shown here is derived from an EMBL/GenBank/DDBJ whole genome shotgun (WGS) entry which is preliminary data.</text>
</comment>
<dbReference type="STRING" id="1849968.A8C32_17515"/>
<keyword evidence="4" id="KW-1185">Reference proteome</keyword>
<dbReference type="PROSITE" id="PS00018">
    <property type="entry name" value="EF_HAND_1"/>
    <property type="match status" value="1"/>
</dbReference>
<sequence>MRKLRFGLVIILFISINSFGQSNKRPNRQEPPSVEELFKEMDTNEDGKLALDEIKGPLKAHFSKVDANNDGFITQEELVNSPKPKGHKPKKD</sequence>
<proteinExistence type="predicted"/>
<evidence type="ECO:0000259" key="2">
    <source>
        <dbReference type="PROSITE" id="PS50222"/>
    </source>
</evidence>
<dbReference type="PROSITE" id="PS50222">
    <property type="entry name" value="EF_HAND_2"/>
    <property type="match status" value="1"/>
</dbReference>
<dbReference type="Proteomes" id="UP000095713">
    <property type="component" value="Unassembled WGS sequence"/>
</dbReference>
<gene>
    <name evidence="3" type="ORF">A8C32_17515</name>
</gene>
<dbReference type="RefSeq" id="WP_069830723.1">
    <property type="nucleotide sequence ID" value="NZ_MDJD01000047.1"/>
</dbReference>